<proteinExistence type="predicted"/>
<feature type="region of interest" description="Disordered" evidence="7">
    <location>
        <begin position="388"/>
        <end position="420"/>
    </location>
</feature>
<keyword evidence="6" id="KW-0175">Coiled coil</keyword>
<dbReference type="InterPro" id="IPR018247">
    <property type="entry name" value="EF_Hand_1_Ca_BS"/>
</dbReference>
<dbReference type="InterPro" id="IPR002048">
    <property type="entry name" value="EF_hand_dom"/>
</dbReference>
<dbReference type="Pfam" id="PF13499">
    <property type="entry name" value="EF-hand_7"/>
    <property type="match status" value="1"/>
</dbReference>
<dbReference type="SMART" id="SM00175">
    <property type="entry name" value="RAB"/>
    <property type="match status" value="1"/>
</dbReference>
<keyword evidence="5" id="KW-0449">Lipoprotein</keyword>
<keyword evidence="3" id="KW-0106">Calcium</keyword>
<dbReference type="CDD" id="cd00154">
    <property type="entry name" value="Rab"/>
    <property type="match status" value="1"/>
</dbReference>
<dbReference type="SUPFAM" id="SSF52540">
    <property type="entry name" value="P-loop containing nucleoside triphosphate hydrolases"/>
    <property type="match status" value="1"/>
</dbReference>
<evidence type="ECO:0000256" key="1">
    <source>
        <dbReference type="ARBA" id="ARBA00022723"/>
    </source>
</evidence>
<feature type="compositionally biased region" description="Basic and acidic residues" evidence="7">
    <location>
        <begin position="340"/>
        <end position="361"/>
    </location>
</feature>
<dbReference type="FunFam" id="3.40.50.300:FF:001129">
    <property type="entry name" value="ras-related protein Rab-44 isoform X2"/>
    <property type="match status" value="1"/>
</dbReference>
<dbReference type="Ensembl" id="ENSELUT00000070908.2">
    <property type="protein sequence ID" value="ENSELUP00000066047.2"/>
    <property type="gene ID" value="ENSELUG00000001781.3"/>
</dbReference>
<evidence type="ECO:0000259" key="8">
    <source>
        <dbReference type="PROSITE" id="PS50222"/>
    </source>
</evidence>
<dbReference type="InterPro" id="IPR001806">
    <property type="entry name" value="Small_GTPase"/>
</dbReference>
<dbReference type="SMART" id="SM00173">
    <property type="entry name" value="RAS"/>
    <property type="match status" value="1"/>
</dbReference>
<sequence>NHNGTSFCGDVPVRVNSDRRGSDWESTTLLDKTKYFFQTCDVEGKSFITRTDMRRLHRELPLTAEELENVFDSLDTDQNGYLTLEEFSTGFKESSPTLPNPWKPSDALYQTQWDERLTGGVEDDEEKHFCMLLESLGASNVFEDPGEVRSLWAQLRRDEPHLLSNFEEFLARVTFQIKDAKEERKEMESALLRKTAIHDSEIRRLYEEMEQQIKNEKDTLLLKDSERLQSRSHDLEHQLSSKERELEQLFQKQKKLELQCRDLSCEQQESRVENVKLKMTNEELSRELESTCQELSLAQEQLAMLQDQAARLKQEKEMEMYHITEGLQREKQSPRTNTQRPRERGREWEMGEHTEKGKSETGGDGLDAPPDGWPLRRVISIEEDHLPHLLQGGPQPLMHQLSEEDEDDGGDEEDSLEDTRLLAPVPVALPVTTTMSPPKHKCRFSRIRNAPSFARGPPVGKESQHRVKEGDVLAPDRLFKVVMVGNSSVGKTSLLRCFCDGHTHAPTTATVGIDYSVKTLQLDNTQVAMQLWDTAGQERYRSITQQFFRRADGVVVMYDVTVLPSFKAVRPWLFNVKEAAGEGVPILLLGNKTDAMSKREVPLKDAENLARDTGVIFYEVSAYTGYNVTEALVHLARVLKDQEDRVRDTVVLLEDHPGKKKACCK</sequence>
<dbReference type="SMART" id="SM00176">
    <property type="entry name" value="RAN"/>
    <property type="match status" value="1"/>
</dbReference>
<dbReference type="NCBIfam" id="TIGR00231">
    <property type="entry name" value="small_GTP"/>
    <property type="match status" value="1"/>
</dbReference>
<feature type="compositionally biased region" description="Basic and acidic residues" evidence="7">
    <location>
        <begin position="324"/>
        <end position="333"/>
    </location>
</feature>
<evidence type="ECO:0000313" key="10">
    <source>
        <dbReference type="Proteomes" id="UP000265140"/>
    </source>
</evidence>
<dbReference type="Proteomes" id="UP000265140">
    <property type="component" value="Chromosome 23"/>
</dbReference>
<reference evidence="9" key="2">
    <citation type="submission" date="2020-02" db="EMBL/GenBank/DDBJ databases">
        <title>Esox lucius (northern pike) genome, fEsoLuc1, primary haplotype.</title>
        <authorList>
            <person name="Myers G."/>
            <person name="Karagic N."/>
            <person name="Meyer A."/>
            <person name="Pippel M."/>
            <person name="Reichard M."/>
            <person name="Winkler S."/>
            <person name="Tracey A."/>
            <person name="Sims Y."/>
            <person name="Howe K."/>
            <person name="Rhie A."/>
            <person name="Formenti G."/>
            <person name="Durbin R."/>
            <person name="Fedrigo O."/>
            <person name="Jarvis E.D."/>
        </authorList>
    </citation>
    <scope>NUCLEOTIDE SEQUENCE [LARGE SCALE GENOMIC DNA]</scope>
</reference>
<dbReference type="AlphaFoldDB" id="A0A6Q2YKS0"/>
<keyword evidence="4" id="KW-0342">GTP-binding</keyword>
<dbReference type="Bgee" id="ENSELUG00000001781">
    <property type="expression patterns" value="Expressed in head kidney and 11 other cell types or tissues"/>
</dbReference>
<evidence type="ECO:0000256" key="3">
    <source>
        <dbReference type="ARBA" id="ARBA00022837"/>
    </source>
</evidence>
<dbReference type="PROSITE" id="PS50222">
    <property type="entry name" value="EF_HAND_2"/>
    <property type="match status" value="1"/>
</dbReference>
<name>A0A6Q2YKS0_ESOLU</name>
<dbReference type="GO" id="GO:0005525">
    <property type="term" value="F:GTP binding"/>
    <property type="evidence" value="ECO:0007669"/>
    <property type="project" value="UniProtKB-KW"/>
</dbReference>
<dbReference type="GeneTree" id="ENSGT00440000033504"/>
<feature type="compositionally biased region" description="Low complexity" evidence="7">
    <location>
        <begin position="388"/>
        <end position="397"/>
    </location>
</feature>
<dbReference type="GO" id="GO:0003924">
    <property type="term" value="F:GTPase activity"/>
    <property type="evidence" value="ECO:0007669"/>
    <property type="project" value="InterPro"/>
</dbReference>
<dbReference type="Gene3D" id="1.10.238.10">
    <property type="entry name" value="EF-hand"/>
    <property type="match status" value="1"/>
</dbReference>
<dbReference type="InterPro" id="IPR011992">
    <property type="entry name" value="EF-hand-dom_pair"/>
</dbReference>
<dbReference type="SMART" id="SM00054">
    <property type="entry name" value="EFh"/>
    <property type="match status" value="1"/>
</dbReference>
<reference evidence="9" key="4">
    <citation type="submission" date="2025-09" db="UniProtKB">
        <authorList>
            <consortium name="Ensembl"/>
        </authorList>
    </citation>
    <scope>IDENTIFICATION</scope>
</reference>
<dbReference type="InterPro" id="IPR005225">
    <property type="entry name" value="Small_GTP-bd"/>
</dbReference>
<evidence type="ECO:0000256" key="4">
    <source>
        <dbReference type="ARBA" id="ARBA00023134"/>
    </source>
</evidence>
<feature type="region of interest" description="Disordered" evidence="7">
    <location>
        <begin position="324"/>
        <end position="374"/>
    </location>
</feature>
<dbReference type="Gene3D" id="3.40.50.300">
    <property type="entry name" value="P-loop containing nucleotide triphosphate hydrolases"/>
    <property type="match status" value="1"/>
</dbReference>
<dbReference type="SMART" id="SM00177">
    <property type="entry name" value="ARF"/>
    <property type="match status" value="1"/>
</dbReference>
<organism evidence="9 10">
    <name type="scientific">Esox lucius</name>
    <name type="common">Northern pike</name>
    <dbReference type="NCBI Taxonomy" id="8010"/>
    <lineage>
        <taxon>Eukaryota</taxon>
        <taxon>Metazoa</taxon>
        <taxon>Chordata</taxon>
        <taxon>Craniata</taxon>
        <taxon>Vertebrata</taxon>
        <taxon>Euteleostomi</taxon>
        <taxon>Actinopterygii</taxon>
        <taxon>Neopterygii</taxon>
        <taxon>Teleostei</taxon>
        <taxon>Protacanthopterygii</taxon>
        <taxon>Esociformes</taxon>
        <taxon>Esocidae</taxon>
        <taxon>Esox</taxon>
    </lineage>
</organism>
<dbReference type="InterPro" id="IPR050227">
    <property type="entry name" value="Rab"/>
</dbReference>
<protein>
    <recommendedName>
        <fullName evidence="8">EF-hand domain-containing protein</fullName>
    </recommendedName>
</protein>
<dbReference type="PROSITE" id="PS51419">
    <property type="entry name" value="RAB"/>
    <property type="match status" value="1"/>
</dbReference>
<reference evidence="10" key="1">
    <citation type="journal article" date="2014" name="PLoS ONE">
        <title>The genome and linkage map of the northern pike (Esox lucius): conserved synteny revealed between the salmonid sister group and the Neoteleostei.</title>
        <authorList>
            <person name="Rondeau E.B."/>
            <person name="Minkley D.R."/>
            <person name="Leong J.S."/>
            <person name="Messmer A.M."/>
            <person name="Jantzen J.R."/>
            <person name="von Schalburg K.R."/>
            <person name="Lemon C."/>
            <person name="Bird N.H."/>
            <person name="Koop B.F."/>
        </authorList>
    </citation>
    <scope>NUCLEOTIDE SEQUENCE</scope>
</reference>
<evidence type="ECO:0000313" key="9">
    <source>
        <dbReference type="Ensembl" id="ENSELUP00000066047.2"/>
    </source>
</evidence>
<evidence type="ECO:0000256" key="2">
    <source>
        <dbReference type="ARBA" id="ARBA00022741"/>
    </source>
</evidence>
<keyword evidence="10" id="KW-1185">Reference proteome</keyword>
<reference evidence="9" key="3">
    <citation type="submission" date="2025-08" db="UniProtKB">
        <authorList>
            <consortium name="Ensembl"/>
        </authorList>
    </citation>
    <scope>IDENTIFICATION</scope>
</reference>
<evidence type="ECO:0000256" key="6">
    <source>
        <dbReference type="SAM" id="Coils"/>
    </source>
</evidence>
<feature type="domain" description="EF-hand" evidence="8">
    <location>
        <begin position="62"/>
        <end position="97"/>
    </location>
</feature>
<dbReference type="CDD" id="cd00051">
    <property type="entry name" value="EFh"/>
    <property type="match status" value="1"/>
</dbReference>
<accession>A0A6Q2YKS0</accession>
<dbReference type="SMART" id="SM00174">
    <property type="entry name" value="RHO"/>
    <property type="match status" value="1"/>
</dbReference>
<dbReference type="SUPFAM" id="SSF47473">
    <property type="entry name" value="EF-hand"/>
    <property type="match status" value="1"/>
</dbReference>
<dbReference type="GO" id="GO:0005509">
    <property type="term" value="F:calcium ion binding"/>
    <property type="evidence" value="ECO:0007669"/>
    <property type="project" value="InterPro"/>
</dbReference>
<feature type="coiled-coil region" evidence="6">
    <location>
        <begin position="170"/>
        <end position="315"/>
    </location>
</feature>
<dbReference type="PRINTS" id="PR00449">
    <property type="entry name" value="RASTRNSFRMNG"/>
</dbReference>
<dbReference type="PANTHER" id="PTHR47977">
    <property type="entry name" value="RAS-RELATED PROTEIN RAB"/>
    <property type="match status" value="1"/>
</dbReference>
<dbReference type="InterPro" id="IPR027417">
    <property type="entry name" value="P-loop_NTPase"/>
</dbReference>
<evidence type="ECO:0000256" key="7">
    <source>
        <dbReference type="SAM" id="MobiDB-lite"/>
    </source>
</evidence>
<keyword evidence="2" id="KW-0547">Nucleotide-binding</keyword>
<dbReference type="PROSITE" id="PS51421">
    <property type="entry name" value="RAS"/>
    <property type="match status" value="1"/>
</dbReference>
<evidence type="ECO:0000256" key="5">
    <source>
        <dbReference type="ARBA" id="ARBA00023288"/>
    </source>
</evidence>
<dbReference type="PROSITE" id="PS51417">
    <property type="entry name" value="ARF"/>
    <property type="match status" value="1"/>
</dbReference>
<dbReference type="PROSITE" id="PS00018">
    <property type="entry name" value="EF_HAND_1"/>
    <property type="match status" value="1"/>
</dbReference>
<feature type="compositionally biased region" description="Acidic residues" evidence="7">
    <location>
        <begin position="403"/>
        <end position="416"/>
    </location>
</feature>
<keyword evidence="1" id="KW-0479">Metal-binding</keyword>
<dbReference type="Pfam" id="PF00071">
    <property type="entry name" value="Ras"/>
    <property type="match status" value="1"/>
</dbReference>